<dbReference type="InterPro" id="IPR045864">
    <property type="entry name" value="aa-tRNA-synth_II/BPL/LPL"/>
</dbReference>
<dbReference type="SUPFAM" id="SSF46589">
    <property type="entry name" value="tRNA-binding arm"/>
    <property type="match status" value="1"/>
</dbReference>
<reference evidence="15 16" key="1">
    <citation type="submission" date="2023-08" db="EMBL/GenBank/DDBJ databases">
        <title>Genome sequence of Thermaerobacter compostii strain Ins1, a spore-forming filamentous bacterium isolated from a deep geothermal reservoir.</title>
        <authorList>
            <person name="Bregnard D."/>
            <person name="Gonzalez D."/>
            <person name="Junier P."/>
        </authorList>
    </citation>
    <scope>NUCLEOTIDE SEQUENCE [LARGE SCALE GENOMIC DNA]</scope>
    <source>
        <strain evidence="15 16">Ins1</strain>
    </source>
</reference>
<dbReference type="InterPro" id="IPR042103">
    <property type="entry name" value="SerRS_1_N_sf"/>
</dbReference>
<evidence type="ECO:0000313" key="16">
    <source>
        <dbReference type="Proteomes" id="UP001304683"/>
    </source>
</evidence>
<keyword evidence="13" id="KW-0175">Coiled coil</keyword>
<dbReference type="Gene3D" id="1.10.287.40">
    <property type="entry name" value="Serine-tRNA synthetase, tRNA binding domain"/>
    <property type="match status" value="1"/>
</dbReference>
<dbReference type="PANTHER" id="PTHR43697:SF1">
    <property type="entry name" value="SERINE--TRNA LIGASE"/>
    <property type="match status" value="1"/>
</dbReference>
<comment type="catalytic activity">
    <reaction evidence="10 12">
        <text>tRNA(Sec) + L-serine + ATP = L-seryl-tRNA(Sec) + AMP + diphosphate + H(+)</text>
        <dbReference type="Rhea" id="RHEA:42580"/>
        <dbReference type="Rhea" id="RHEA-COMP:9742"/>
        <dbReference type="Rhea" id="RHEA-COMP:10128"/>
        <dbReference type="ChEBI" id="CHEBI:15378"/>
        <dbReference type="ChEBI" id="CHEBI:30616"/>
        <dbReference type="ChEBI" id="CHEBI:33019"/>
        <dbReference type="ChEBI" id="CHEBI:33384"/>
        <dbReference type="ChEBI" id="CHEBI:78442"/>
        <dbReference type="ChEBI" id="CHEBI:78533"/>
        <dbReference type="ChEBI" id="CHEBI:456215"/>
        <dbReference type="EC" id="6.1.1.11"/>
    </reaction>
</comment>
<evidence type="ECO:0000256" key="8">
    <source>
        <dbReference type="ARBA" id="ARBA00022917"/>
    </source>
</evidence>
<dbReference type="NCBIfam" id="TIGR00414">
    <property type="entry name" value="serS"/>
    <property type="match status" value="1"/>
</dbReference>
<evidence type="ECO:0000256" key="1">
    <source>
        <dbReference type="ARBA" id="ARBA00004496"/>
    </source>
</evidence>
<feature type="coiled-coil region" evidence="13">
    <location>
        <begin position="31"/>
        <end position="58"/>
    </location>
</feature>
<evidence type="ECO:0000256" key="13">
    <source>
        <dbReference type="SAM" id="Coils"/>
    </source>
</evidence>
<dbReference type="InterPro" id="IPR033729">
    <property type="entry name" value="SerRS_core"/>
</dbReference>
<comment type="similarity">
    <text evidence="3 12">Belongs to the class-II aminoacyl-tRNA synthetase family. Type-1 seryl-tRNA synthetase subfamily.</text>
</comment>
<dbReference type="RefSeq" id="WP_318750276.1">
    <property type="nucleotide sequence ID" value="NZ_CP132508.1"/>
</dbReference>
<accession>A0ABZ0QM01</accession>
<comment type="function">
    <text evidence="12">Catalyzes the attachment of serine to tRNA(Ser). Is also able to aminoacylate tRNA(Sec) with serine, to form the misacylated tRNA L-seryl-tRNA(Sec), which will be further converted into selenocysteinyl-tRNA(Sec).</text>
</comment>
<dbReference type="PROSITE" id="PS50862">
    <property type="entry name" value="AA_TRNA_LIGASE_II"/>
    <property type="match status" value="1"/>
</dbReference>
<proteinExistence type="inferred from homology"/>
<feature type="binding site" evidence="12">
    <location>
        <position position="383"/>
    </location>
    <ligand>
        <name>L-serine</name>
        <dbReference type="ChEBI" id="CHEBI:33384"/>
    </ligand>
</feature>
<feature type="binding site" evidence="12">
    <location>
        <begin position="259"/>
        <end position="261"/>
    </location>
    <ligand>
        <name>ATP</name>
        <dbReference type="ChEBI" id="CHEBI:30616"/>
    </ligand>
</feature>
<comment type="subunit">
    <text evidence="12">Homodimer. The tRNA molecule binds across the dimer.</text>
</comment>
<keyword evidence="7 12" id="KW-0067">ATP-binding</keyword>
<dbReference type="PRINTS" id="PR00981">
    <property type="entry name" value="TRNASYNTHSER"/>
</dbReference>
<dbReference type="GO" id="GO:0004828">
    <property type="term" value="F:serine-tRNA ligase activity"/>
    <property type="evidence" value="ECO:0007669"/>
    <property type="project" value="UniProtKB-EC"/>
</dbReference>
<evidence type="ECO:0000256" key="6">
    <source>
        <dbReference type="ARBA" id="ARBA00022741"/>
    </source>
</evidence>
<dbReference type="InterPro" id="IPR006195">
    <property type="entry name" value="aa-tRNA-synth_II"/>
</dbReference>
<keyword evidence="6 12" id="KW-0547">Nucleotide-binding</keyword>
<feature type="binding site" evidence="12">
    <location>
        <begin position="228"/>
        <end position="230"/>
    </location>
    <ligand>
        <name>L-serine</name>
        <dbReference type="ChEBI" id="CHEBI:33384"/>
    </ligand>
</feature>
<evidence type="ECO:0000256" key="5">
    <source>
        <dbReference type="ARBA" id="ARBA00022598"/>
    </source>
</evidence>
<name>A0ABZ0QM01_9FIRM</name>
<evidence type="ECO:0000256" key="9">
    <source>
        <dbReference type="ARBA" id="ARBA00023146"/>
    </source>
</evidence>
<dbReference type="HAMAP" id="MF_00176">
    <property type="entry name" value="Ser_tRNA_synth_type1"/>
    <property type="match status" value="1"/>
</dbReference>
<keyword evidence="9 12" id="KW-0030">Aminoacyl-tRNA synthetase</keyword>
<dbReference type="EMBL" id="CP132508">
    <property type="protein sequence ID" value="WPD18441.1"/>
    <property type="molecule type" value="Genomic_DNA"/>
</dbReference>
<comment type="subcellular location">
    <subcellularLocation>
        <location evidence="1 12">Cytoplasm</location>
    </subcellularLocation>
</comment>
<feature type="binding site" evidence="12">
    <location>
        <begin position="348"/>
        <end position="351"/>
    </location>
    <ligand>
        <name>ATP</name>
        <dbReference type="ChEBI" id="CHEBI:30616"/>
    </ligand>
</feature>
<evidence type="ECO:0000256" key="10">
    <source>
        <dbReference type="ARBA" id="ARBA00047929"/>
    </source>
</evidence>
<evidence type="ECO:0000256" key="12">
    <source>
        <dbReference type="HAMAP-Rule" id="MF_00176"/>
    </source>
</evidence>
<comment type="pathway">
    <text evidence="2 12">Aminoacyl-tRNA biosynthesis; selenocysteinyl-tRNA(Sec) biosynthesis; L-seryl-tRNA(Sec) from L-serine and tRNA(Sec): step 1/1.</text>
</comment>
<feature type="binding site" evidence="12">
    <location>
        <position position="275"/>
    </location>
    <ligand>
        <name>ATP</name>
        <dbReference type="ChEBI" id="CHEBI:30616"/>
    </ligand>
</feature>
<dbReference type="InterPro" id="IPR015866">
    <property type="entry name" value="Ser-tRNA-synth_1_N"/>
</dbReference>
<dbReference type="Pfam" id="PF02403">
    <property type="entry name" value="Seryl_tRNA_N"/>
    <property type="match status" value="1"/>
</dbReference>
<evidence type="ECO:0000256" key="7">
    <source>
        <dbReference type="ARBA" id="ARBA00022840"/>
    </source>
</evidence>
<protein>
    <recommendedName>
        <fullName evidence="12">Serine--tRNA ligase</fullName>
        <ecNumber evidence="12">6.1.1.11</ecNumber>
    </recommendedName>
    <alternativeName>
        <fullName evidence="12">Seryl-tRNA synthetase</fullName>
        <shortName evidence="12">SerRS</shortName>
    </alternativeName>
    <alternativeName>
        <fullName evidence="12">Seryl-tRNA(Ser/Sec) synthetase</fullName>
    </alternativeName>
</protein>
<comment type="domain">
    <text evidence="12">Consists of two distinct domains, a catalytic core and a N-terminal extension that is involved in tRNA binding.</text>
</comment>
<dbReference type="PIRSF" id="PIRSF001529">
    <property type="entry name" value="Ser-tRNA-synth_IIa"/>
    <property type="match status" value="1"/>
</dbReference>
<comment type="catalytic activity">
    <reaction evidence="11 12">
        <text>tRNA(Ser) + L-serine + ATP = L-seryl-tRNA(Ser) + AMP + diphosphate + H(+)</text>
        <dbReference type="Rhea" id="RHEA:12292"/>
        <dbReference type="Rhea" id="RHEA-COMP:9669"/>
        <dbReference type="Rhea" id="RHEA-COMP:9703"/>
        <dbReference type="ChEBI" id="CHEBI:15378"/>
        <dbReference type="ChEBI" id="CHEBI:30616"/>
        <dbReference type="ChEBI" id="CHEBI:33019"/>
        <dbReference type="ChEBI" id="CHEBI:33384"/>
        <dbReference type="ChEBI" id="CHEBI:78442"/>
        <dbReference type="ChEBI" id="CHEBI:78533"/>
        <dbReference type="ChEBI" id="CHEBI:456215"/>
        <dbReference type="EC" id="6.1.1.11"/>
    </reaction>
</comment>
<keyword evidence="4 12" id="KW-0963">Cytoplasm</keyword>
<dbReference type="PANTHER" id="PTHR43697">
    <property type="entry name" value="SERYL-TRNA SYNTHETASE"/>
    <property type="match status" value="1"/>
</dbReference>
<dbReference type="EC" id="6.1.1.11" evidence="12"/>
<feature type="binding site" evidence="12">
    <location>
        <position position="282"/>
    </location>
    <ligand>
        <name>L-serine</name>
        <dbReference type="ChEBI" id="CHEBI:33384"/>
    </ligand>
</feature>
<evidence type="ECO:0000313" key="15">
    <source>
        <dbReference type="EMBL" id="WPD18441.1"/>
    </source>
</evidence>
<dbReference type="Gene3D" id="3.30.930.10">
    <property type="entry name" value="Bira Bifunctional Protein, Domain 2"/>
    <property type="match status" value="1"/>
</dbReference>
<evidence type="ECO:0000256" key="2">
    <source>
        <dbReference type="ARBA" id="ARBA00005045"/>
    </source>
</evidence>
<dbReference type="InterPro" id="IPR002317">
    <property type="entry name" value="Ser-tRNA-ligase_type_1"/>
</dbReference>
<evidence type="ECO:0000256" key="11">
    <source>
        <dbReference type="ARBA" id="ARBA00048823"/>
    </source>
</evidence>
<evidence type="ECO:0000256" key="3">
    <source>
        <dbReference type="ARBA" id="ARBA00010728"/>
    </source>
</evidence>
<dbReference type="CDD" id="cd00770">
    <property type="entry name" value="SerRS_core"/>
    <property type="match status" value="1"/>
</dbReference>
<dbReference type="Pfam" id="PF00587">
    <property type="entry name" value="tRNA-synt_2b"/>
    <property type="match status" value="1"/>
</dbReference>
<organism evidence="15 16">
    <name type="scientific">Thermaerobacter composti</name>
    <dbReference type="NCBI Taxonomy" id="554949"/>
    <lineage>
        <taxon>Bacteria</taxon>
        <taxon>Bacillati</taxon>
        <taxon>Bacillota</taxon>
        <taxon>Clostridia</taxon>
        <taxon>Eubacteriales</taxon>
        <taxon>Clostridiales Family XVII. Incertae Sedis</taxon>
        <taxon>Thermaerobacter</taxon>
    </lineage>
</organism>
<evidence type="ECO:0000256" key="4">
    <source>
        <dbReference type="ARBA" id="ARBA00022490"/>
    </source>
</evidence>
<dbReference type="InterPro" id="IPR010978">
    <property type="entry name" value="tRNA-bd_arm"/>
</dbReference>
<evidence type="ECO:0000259" key="14">
    <source>
        <dbReference type="PROSITE" id="PS50862"/>
    </source>
</evidence>
<feature type="domain" description="Aminoacyl-transfer RNA synthetases class-II family profile" evidence="14">
    <location>
        <begin position="137"/>
        <end position="408"/>
    </location>
</feature>
<keyword evidence="16" id="KW-1185">Reference proteome</keyword>
<dbReference type="Proteomes" id="UP001304683">
    <property type="component" value="Chromosome"/>
</dbReference>
<keyword evidence="8 12" id="KW-0648">Protein biosynthesis</keyword>
<gene>
    <name evidence="12 15" type="primary">serS</name>
    <name evidence="15" type="ORF">Q5761_08695</name>
</gene>
<sequence length="426" mass="48770">MIDPELLRKDPERIREAARLKGFDPETVDLAVTLDRRRRELLAVVERLRAERNALSKRIGSLPPEERHAALTRATVLKERLAQLEPELRDVQTRLQHLLLCLPNPPAPSSPVGSSDEDNVEVRRWGQPPSFPFPPRDHMELGQLLGIIETERAVKMAGSRAYFLKNEGALLEWAVLRFAVDLLLRRGYTLLAPPVLVRDEAMTATGYFPLGREEVYRLERDELNLVGTAEVPLVAYHMDETLEENELPRRYCALSPCFRREVGSAGRDVHGLYRVHQFFKVEQVIICEADPDASRRYHEELLKNAEDILQALELPYRVVQVCTGEMGQGQVLKHDIETWMPSRGRYGETHSCSSFHDFQARRARIRYRDRNGRVRYAYTLNNTAVASPRILIPLLEIHQREDGSVRIPEALRPYMGGLEALAPRIA</sequence>
<keyword evidence="5 12" id="KW-0436">Ligase</keyword>
<dbReference type="InterPro" id="IPR002314">
    <property type="entry name" value="aa-tRNA-synt_IIb"/>
</dbReference>
<dbReference type="SUPFAM" id="SSF55681">
    <property type="entry name" value="Class II aaRS and biotin synthetases"/>
    <property type="match status" value="1"/>
</dbReference>